<keyword evidence="1" id="KW-1133">Transmembrane helix</keyword>
<organism evidence="2 3">
    <name type="scientific">Ajellomyces capsulatus (strain H88)</name>
    <name type="common">Darling's disease fungus</name>
    <name type="synonym">Histoplasma capsulatum</name>
    <dbReference type="NCBI Taxonomy" id="544711"/>
    <lineage>
        <taxon>Eukaryota</taxon>
        <taxon>Fungi</taxon>
        <taxon>Dikarya</taxon>
        <taxon>Ascomycota</taxon>
        <taxon>Pezizomycotina</taxon>
        <taxon>Eurotiomycetes</taxon>
        <taxon>Eurotiomycetidae</taxon>
        <taxon>Onygenales</taxon>
        <taxon>Ajellomycetaceae</taxon>
        <taxon>Histoplasma</taxon>
    </lineage>
</organism>
<keyword evidence="1" id="KW-0812">Transmembrane</keyword>
<protein>
    <submittedName>
        <fullName evidence="2">Uncharacterized protein</fullName>
    </submittedName>
</protein>
<dbReference type="VEuPathDB" id="FungiDB:I7I53_10341"/>
<name>A0A8A1LAL6_AJEC8</name>
<evidence type="ECO:0000313" key="2">
    <source>
        <dbReference type="EMBL" id="QSS49855.1"/>
    </source>
</evidence>
<keyword evidence="1" id="KW-0472">Membrane</keyword>
<gene>
    <name evidence="2" type="ORF">I7I53_10341</name>
</gene>
<dbReference type="AlphaFoldDB" id="A0A8A1LAL6"/>
<dbReference type="Proteomes" id="UP000663419">
    <property type="component" value="Chromosome 1"/>
</dbReference>
<feature type="transmembrane region" description="Helical" evidence="1">
    <location>
        <begin position="80"/>
        <end position="104"/>
    </location>
</feature>
<feature type="transmembrane region" description="Helical" evidence="1">
    <location>
        <begin position="6"/>
        <end position="25"/>
    </location>
</feature>
<evidence type="ECO:0000313" key="3">
    <source>
        <dbReference type="Proteomes" id="UP000663419"/>
    </source>
</evidence>
<sequence>MLGFLFWVLFLIFPLLWQFILFYFFHSLRRYFGVCHFALYGIYASWLGPLNNFAAVISHLPPFMILISHFLFSSVPLYPLLFLFHNAALIVLPSGLSLLCICIYI</sequence>
<feature type="transmembrane region" description="Helical" evidence="1">
    <location>
        <begin position="37"/>
        <end position="60"/>
    </location>
</feature>
<accession>A0A8A1LAL6</accession>
<evidence type="ECO:0000256" key="1">
    <source>
        <dbReference type="SAM" id="Phobius"/>
    </source>
</evidence>
<reference evidence="2" key="1">
    <citation type="submission" date="2021-01" db="EMBL/GenBank/DDBJ databases">
        <title>Chromosome-level genome assembly of a human fungal pathogen reveals clustering of transcriptionally co-regulated genes.</title>
        <authorList>
            <person name="Voorhies M."/>
            <person name="Cohen S."/>
            <person name="Shea T.P."/>
            <person name="Petrus S."/>
            <person name="Munoz J.F."/>
            <person name="Poplawski S."/>
            <person name="Goldman W.E."/>
            <person name="Michael T."/>
            <person name="Cuomo C.A."/>
            <person name="Sil A."/>
            <person name="Beyhan S."/>
        </authorList>
    </citation>
    <scope>NUCLEOTIDE SEQUENCE</scope>
    <source>
        <strain evidence="2">H88</strain>
    </source>
</reference>
<dbReference type="EMBL" id="CP069102">
    <property type="protein sequence ID" value="QSS49855.1"/>
    <property type="molecule type" value="Genomic_DNA"/>
</dbReference>
<proteinExistence type="predicted"/>